<accession>A0ABR7V1H5</accession>
<keyword evidence="2" id="KW-1185">Reference proteome</keyword>
<proteinExistence type="predicted"/>
<gene>
    <name evidence="1" type="ORF">HPE56_12795</name>
</gene>
<name>A0ABR7V1H5_9FLAO</name>
<dbReference type="Proteomes" id="UP001166021">
    <property type="component" value="Unassembled WGS sequence"/>
</dbReference>
<evidence type="ECO:0000313" key="2">
    <source>
        <dbReference type="Proteomes" id="UP001166021"/>
    </source>
</evidence>
<protein>
    <recommendedName>
        <fullName evidence="3">Lipocalin-like domain-containing protein</fullName>
    </recommendedName>
</protein>
<sequence length="168" mass="18400">MKNLFVLCILTLSLSCDDGELQIETIDFDSVDISTCESTVTTSSTIFFKISDNEALILELESGVLKNEVSETFSSAIPGKSQLTYRIFSDDVDSDYFCDDIPTATPTVMEEIEAEDGEVLITTTLAEGSTDTYEHTLELSGITFITSTDQRITDLQISEFGVITTTAN</sequence>
<organism evidence="1 2">
    <name type="scientific">Maribacter aquimaris</name>
    <dbReference type="NCBI Taxonomy" id="2737171"/>
    <lineage>
        <taxon>Bacteria</taxon>
        <taxon>Pseudomonadati</taxon>
        <taxon>Bacteroidota</taxon>
        <taxon>Flavobacteriia</taxon>
        <taxon>Flavobacteriales</taxon>
        <taxon>Flavobacteriaceae</taxon>
        <taxon>Maribacter</taxon>
    </lineage>
</organism>
<evidence type="ECO:0000313" key="1">
    <source>
        <dbReference type="EMBL" id="MBD0778673.1"/>
    </source>
</evidence>
<evidence type="ECO:0008006" key="3">
    <source>
        <dbReference type="Google" id="ProtNLM"/>
    </source>
</evidence>
<comment type="caution">
    <text evidence="1">The sequence shown here is derived from an EMBL/GenBank/DDBJ whole genome shotgun (WGS) entry which is preliminary data.</text>
</comment>
<dbReference type="EMBL" id="JABTCF010000008">
    <property type="protein sequence ID" value="MBD0778673.1"/>
    <property type="molecule type" value="Genomic_DNA"/>
</dbReference>
<reference evidence="1" key="1">
    <citation type="submission" date="2020-05" db="EMBL/GenBank/DDBJ databases">
        <title>The draft genome sequence of Maribacter sp. ANRC-HE7.</title>
        <authorList>
            <person name="Mu L."/>
        </authorList>
    </citation>
    <scope>NUCLEOTIDE SEQUENCE</scope>
    <source>
        <strain evidence="1">ANRC-HE7</strain>
    </source>
</reference>
<dbReference type="PROSITE" id="PS51257">
    <property type="entry name" value="PROKAR_LIPOPROTEIN"/>
    <property type="match status" value="1"/>
</dbReference>
<dbReference type="RefSeq" id="WP_188244152.1">
    <property type="nucleotide sequence ID" value="NZ_JABTCF010000008.1"/>
</dbReference>